<name>A0ABU6AHH1_9PSEU</name>
<evidence type="ECO:0000256" key="1">
    <source>
        <dbReference type="ARBA" id="ARBA00004496"/>
    </source>
</evidence>
<evidence type="ECO:0000256" key="3">
    <source>
        <dbReference type="ARBA" id="ARBA00011738"/>
    </source>
</evidence>
<keyword evidence="8" id="KW-0805">Transcription regulation</keyword>
<comment type="caution">
    <text evidence="11">The sequence shown here is derived from an EMBL/GenBank/DDBJ whole genome shotgun (WGS) entry which is preliminary data.</text>
</comment>
<dbReference type="Pfam" id="PF01475">
    <property type="entry name" value="FUR"/>
    <property type="match status" value="1"/>
</dbReference>
<sequence>MTANANSPISNAMTSRQHAVLRALSQARGFTSAQSLHVEIRSSGERIGLATVYRALHTFVASEIAHTMHDADGTQLFSIAPANGLGYHLICRECRRHVPVSVGFVEDWAVHVASAHGYTDMELVIEVSGQCHTCAASTPRQQRSSSC</sequence>
<evidence type="ECO:0000256" key="5">
    <source>
        <dbReference type="ARBA" id="ARBA00022491"/>
    </source>
</evidence>
<comment type="subunit">
    <text evidence="3">Homodimer.</text>
</comment>
<evidence type="ECO:0000256" key="10">
    <source>
        <dbReference type="ARBA" id="ARBA00023163"/>
    </source>
</evidence>
<evidence type="ECO:0000256" key="8">
    <source>
        <dbReference type="ARBA" id="ARBA00023015"/>
    </source>
</evidence>
<accession>A0ABU6AHH1</accession>
<protein>
    <submittedName>
        <fullName evidence="11">Transcriptional repressor</fullName>
    </submittedName>
</protein>
<keyword evidence="7" id="KW-0862">Zinc</keyword>
<evidence type="ECO:0000313" key="11">
    <source>
        <dbReference type="EMBL" id="MEB3370938.1"/>
    </source>
</evidence>
<dbReference type="RefSeq" id="WP_324268409.1">
    <property type="nucleotide sequence ID" value="NZ_JAWLNX010000023.1"/>
</dbReference>
<dbReference type="Gene3D" id="3.30.1490.190">
    <property type="match status" value="1"/>
</dbReference>
<evidence type="ECO:0000256" key="9">
    <source>
        <dbReference type="ARBA" id="ARBA00023125"/>
    </source>
</evidence>
<dbReference type="InterPro" id="IPR036390">
    <property type="entry name" value="WH_DNA-bd_sf"/>
</dbReference>
<evidence type="ECO:0000256" key="6">
    <source>
        <dbReference type="ARBA" id="ARBA00022723"/>
    </source>
</evidence>
<dbReference type="EMBL" id="JAWLNX010000023">
    <property type="protein sequence ID" value="MEB3370938.1"/>
    <property type="molecule type" value="Genomic_DNA"/>
</dbReference>
<dbReference type="Proteomes" id="UP001327093">
    <property type="component" value="Unassembled WGS sequence"/>
</dbReference>
<keyword evidence="10" id="KW-0804">Transcription</keyword>
<dbReference type="Gene3D" id="1.10.10.10">
    <property type="entry name" value="Winged helix-like DNA-binding domain superfamily/Winged helix DNA-binding domain"/>
    <property type="match status" value="1"/>
</dbReference>
<proteinExistence type="inferred from homology"/>
<gene>
    <name evidence="11" type="ORF">R4I43_26390</name>
</gene>
<reference evidence="11 12" key="1">
    <citation type="submission" date="2023-10" db="EMBL/GenBank/DDBJ databases">
        <title>Saccharopolyspora sp. nov., isolated from mangrove soil.</title>
        <authorList>
            <person name="Lu Y."/>
            <person name="Liu W."/>
        </authorList>
    </citation>
    <scope>NUCLEOTIDE SEQUENCE [LARGE SCALE GENOMIC DNA]</scope>
    <source>
        <strain evidence="11 12">S2-29</strain>
    </source>
</reference>
<keyword evidence="5" id="KW-0678">Repressor</keyword>
<keyword evidence="12" id="KW-1185">Reference proteome</keyword>
<comment type="similarity">
    <text evidence="2">Belongs to the Fur family.</text>
</comment>
<dbReference type="PANTHER" id="PTHR33202:SF2">
    <property type="entry name" value="FERRIC UPTAKE REGULATION PROTEIN"/>
    <property type="match status" value="1"/>
</dbReference>
<keyword evidence="6" id="KW-0479">Metal-binding</keyword>
<keyword evidence="9" id="KW-0238">DNA-binding</keyword>
<evidence type="ECO:0000256" key="7">
    <source>
        <dbReference type="ARBA" id="ARBA00022833"/>
    </source>
</evidence>
<evidence type="ECO:0000313" key="12">
    <source>
        <dbReference type="Proteomes" id="UP001327093"/>
    </source>
</evidence>
<dbReference type="InterPro" id="IPR036388">
    <property type="entry name" value="WH-like_DNA-bd_sf"/>
</dbReference>
<dbReference type="PANTHER" id="PTHR33202">
    <property type="entry name" value="ZINC UPTAKE REGULATION PROTEIN"/>
    <property type="match status" value="1"/>
</dbReference>
<dbReference type="CDD" id="cd07153">
    <property type="entry name" value="Fur_like"/>
    <property type="match status" value="1"/>
</dbReference>
<organism evidence="11 12">
    <name type="scientific">Saccharopolyspora mangrovi</name>
    <dbReference type="NCBI Taxonomy" id="3082379"/>
    <lineage>
        <taxon>Bacteria</taxon>
        <taxon>Bacillati</taxon>
        <taxon>Actinomycetota</taxon>
        <taxon>Actinomycetes</taxon>
        <taxon>Pseudonocardiales</taxon>
        <taxon>Pseudonocardiaceae</taxon>
        <taxon>Saccharopolyspora</taxon>
    </lineage>
</organism>
<comment type="subcellular location">
    <subcellularLocation>
        <location evidence="1">Cytoplasm</location>
    </subcellularLocation>
</comment>
<dbReference type="InterPro" id="IPR043135">
    <property type="entry name" value="Fur_C"/>
</dbReference>
<evidence type="ECO:0000256" key="4">
    <source>
        <dbReference type="ARBA" id="ARBA00022490"/>
    </source>
</evidence>
<dbReference type="InterPro" id="IPR002481">
    <property type="entry name" value="FUR"/>
</dbReference>
<dbReference type="SUPFAM" id="SSF46785">
    <property type="entry name" value="Winged helix' DNA-binding domain"/>
    <property type="match status" value="1"/>
</dbReference>
<keyword evidence="4" id="KW-0963">Cytoplasm</keyword>
<evidence type="ECO:0000256" key="2">
    <source>
        <dbReference type="ARBA" id="ARBA00007957"/>
    </source>
</evidence>